<evidence type="ECO:0000313" key="3">
    <source>
        <dbReference type="Proteomes" id="UP001489004"/>
    </source>
</evidence>
<keyword evidence="1" id="KW-0472">Membrane</keyword>
<proteinExistence type="predicted"/>
<dbReference type="AlphaFoldDB" id="A0AAW1QB52"/>
<sequence length="182" mass="20201">MSAPAPAYAKQQPINPVRSTADQLGGWVNYGLSIFWIFIAWSGFGIALGGLAASQKIENSRGLSYDWTIPANYPKLQSGRVYRFDWFTCFFQFVVVVIVSLAFISVVIRQSRPMLIGYLAVASLLTILSADRFYNVSHFFHGKYYTRTRCAFAGYVISATADLALIYMVGLEPSPPPEGYAV</sequence>
<dbReference type="EMBL" id="JALJOR010000004">
    <property type="protein sequence ID" value="KAK9818221.1"/>
    <property type="molecule type" value="Genomic_DNA"/>
</dbReference>
<feature type="transmembrane region" description="Helical" evidence="1">
    <location>
        <begin position="84"/>
        <end position="108"/>
    </location>
</feature>
<keyword evidence="3" id="KW-1185">Reference proteome</keyword>
<evidence type="ECO:0000313" key="2">
    <source>
        <dbReference type="EMBL" id="KAK9818221.1"/>
    </source>
</evidence>
<keyword evidence="1" id="KW-1133">Transmembrane helix</keyword>
<dbReference type="Proteomes" id="UP001489004">
    <property type="component" value="Unassembled WGS sequence"/>
</dbReference>
<keyword evidence="1" id="KW-0812">Transmembrane</keyword>
<gene>
    <name evidence="2" type="ORF">WJX72_009016</name>
</gene>
<feature type="transmembrane region" description="Helical" evidence="1">
    <location>
        <begin position="114"/>
        <end position="130"/>
    </location>
</feature>
<name>A0AAW1QB52_9CHLO</name>
<feature type="transmembrane region" description="Helical" evidence="1">
    <location>
        <begin position="150"/>
        <end position="170"/>
    </location>
</feature>
<organism evidence="2 3">
    <name type="scientific">[Myrmecia] bisecta</name>
    <dbReference type="NCBI Taxonomy" id="41462"/>
    <lineage>
        <taxon>Eukaryota</taxon>
        <taxon>Viridiplantae</taxon>
        <taxon>Chlorophyta</taxon>
        <taxon>core chlorophytes</taxon>
        <taxon>Trebouxiophyceae</taxon>
        <taxon>Trebouxiales</taxon>
        <taxon>Trebouxiaceae</taxon>
        <taxon>Myrmecia</taxon>
    </lineage>
</organism>
<comment type="caution">
    <text evidence="2">The sequence shown here is derived from an EMBL/GenBank/DDBJ whole genome shotgun (WGS) entry which is preliminary data.</text>
</comment>
<protein>
    <submittedName>
        <fullName evidence="2">Uncharacterized protein</fullName>
    </submittedName>
</protein>
<feature type="transmembrane region" description="Helical" evidence="1">
    <location>
        <begin position="34"/>
        <end position="53"/>
    </location>
</feature>
<accession>A0AAW1QB52</accession>
<reference evidence="2 3" key="1">
    <citation type="journal article" date="2024" name="Nat. Commun.">
        <title>Phylogenomics reveals the evolutionary origins of lichenization in chlorophyte algae.</title>
        <authorList>
            <person name="Puginier C."/>
            <person name="Libourel C."/>
            <person name="Otte J."/>
            <person name="Skaloud P."/>
            <person name="Haon M."/>
            <person name="Grisel S."/>
            <person name="Petersen M."/>
            <person name="Berrin J.G."/>
            <person name="Delaux P.M."/>
            <person name="Dal Grande F."/>
            <person name="Keller J."/>
        </authorList>
    </citation>
    <scope>NUCLEOTIDE SEQUENCE [LARGE SCALE GENOMIC DNA]</scope>
    <source>
        <strain evidence="2 3">SAG 2043</strain>
    </source>
</reference>
<evidence type="ECO:0000256" key="1">
    <source>
        <dbReference type="SAM" id="Phobius"/>
    </source>
</evidence>